<comment type="caution">
    <text evidence="9">The sequence shown here is derived from an EMBL/GenBank/DDBJ whole genome shotgun (WGS) entry which is preliminary data.</text>
</comment>
<name>A0A9P6C7J2_9AGAR</name>
<dbReference type="InterPro" id="IPR007185">
    <property type="entry name" value="DNA_pol_a/d/e_bsu"/>
</dbReference>
<evidence type="ECO:0000259" key="8">
    <source>
        <dbReference type="Pfam" id="PF22062"/>
    </source>
</evidence>
<comment type="subcellular location">
    <subcellularLocation>
        <location evidence="1 6">Nucleus</location>
    </subcellularLocation>
</comment>
<evidence type="ECO:0000256" key="2">
    <source>
        <dbReference type="ARBA" id="ARBA00007299"/>
    </source>
</evidence>
<dbReference type="GO" id="GO:0006270">
    <property type="term" value="P:DNA replication initiation"/>
    <property type="evidence" value="ECO:0007669"/>
    <property type="project" value="TreeGrafter"/>
</dbReference>
<dbReference type="PANTHER" id="PTHR23061">
    <property type="entry name" value="DNA POLYMERASE 2 ALPHA 70 KDA SUBUNIT"/>
    <property type="match status" value="1"/>
</dbReference>
<evidence type="ECO:0000256" key="3">
    <source>
        <dbReference type="ARBA" id="ARBA00018596"/>
    </source>
</evidence>
<keyword evidence="5 6" id="KW-0539">Nucleus</keyword>
<evidence type="ECO:0000256" key="4">
    <source>
        <dbReference type="ARBA" id="ARBA00022705"/>
    </source>
</evidence>
<feature type="domain" description="DNA polymerase alpha/delta/epsilon subunit B" evidence="7">
    <location>
        <begin position="316"/>
        <end position="544"/>
    </location>
</feature>
<organism evidence="9 10">
    <name type="scientific">Macrolepiota fuliginosa MF-IS2</name>
    <dbReference type="NCBI Taxonomy" id="1400762"/>
    <lineage>
        <taxon>Eukaryota</taxon>
        <taxon>Fungi</taxon>
        <taxon>Dikarya</taxon>
        <taxon>Basidiomycota</taxon>
        <taxon>Agaricomycotina</taxon>
        <taxon>Agaricomycetes</taxon>
        <taxon>Agaricomycetidae</taxon>
        <taxon>Agaricales</taxon>
        <taxon>Agaricineae</taxon>
        <taxon>Agaricaceae</taxon>
        <taxon>Macrolepiota</taxon>
    </lineage>
</organism>
<dbReference type="InterPro" id="IPR054300">
    <property type="entry name" value="OB_DPOA2"/>
</dbReference>
<evidence type="ECO:0000313" key="9">
    <source>
        <dbReference type="EMBL" id="KAF9454852.1"/>
    </source>
</evidence>
<evidence type="ECO:0000256" key="6">
    <source>
        <dbReference type="PIRNR" id="PIRNR018300"/>
    </source>
</evidence>
<evidence type="ECO:0000259" key="7">
    <source>
        <dbReference type="Pfam" id="PF04042"/>
    </source>
</evidence>
<dbReference type="EMBL" id="MU151052">
    <property type="protein sequence ID" value="KAF9454852.1"/>
    <property type="molecule type" value="Genomic_DNA"/>
</dbReference>
<protein>
    <recommendedName>
        <fullName evidence="3 6">DNA polymerase alpha subunit B</fullName>
    </recommendedName>
</protein>
<gene>
    <name evidence="9" type="ORF">P691DRAFT_716787</name>
</gene>
<dbReference type="PANTHER" id="PTHR23061:SF12">
    <property type="entry name" value="DNA POLYMERASE ALPHA SUBUNIT B"/>
    <property type="match status" value="1"/>
</dbReference>
<dbReference type="Gene3D" id="3.60.21.60">
    <property type="match status" value="2"/>
</dbReference>
<dbReference type="OrthoDB" id="336885at2759"/>
<evidence type="ECO:0000313" key="10">
    <source>
        <dbReference type="Proteomes" id="UP000807342"/>
    </source>
</evidence>
<dbReference type="Pfam" id="PF04042">
    <property type="entry name" value="DNA_pol_E_B"/>
    <property type="match status" value="1"/>
</dbReference>
<accession>A0A9P6C7J2</accession>
<dbReference type="Pfam" id="PF22062">
    <property type="entry name" value="OB_DPOA2"/>
    <property type="match status" value="1"/>
</dbReference>
<dbReference type="Proteomes" id="UP000807342">
    <property type="component" value="Unassembled WGS sequence"/>
</dbReference>
<dbReference type="GO" id="GO:0003677">
    <property type="term" value="F:DNA binding"/>
    <property type="evidence" value="ECO:0007669"/>
    <property type="project" value="InterPro"/>
</dbReference>
<sequence>MATYTADQVKDELKDVIGDDEKLLKECLAMCTNFKLTPNDLRWKLEALNFRPSTTRSEISPITLDSILALKAQMQRDITRQKKAQPRTTVSANVSRMRMPAAFNRNVPLPGMAKPGAGPVPGRSVVAQAKQEEVQVAGPSHVVFSGLKMDEEAKKQRVYRYMFEKQMERSENLDQIIDDAAELVKKYYKLDDIGDPGTTTDDDIAIVGRIFQDVEVESGKLTDASVFLESSRVLSGGARIALKFDPTLVIRNNIRGARGLGLFPGAIVAAKGRNGGGGYFLVKEILTLPVPSSTLPTPAANTMKVDPVDASAFSLAIACGPFTADSDLDYAPLASIVETLQKDKPSAVLLVGPFIDAAHPLIKVGDLDEMPSELFHQKIYRPLRTFLDASPGSIAILLPGVRDLVSNHAVYPQSELMPDLVKNDPRIHLVPNPARFKINDILFGVCSVDVLFHLRREELVKAGREVDPVMPVHEDDVGTDAMAALCRHLLQQRSFYPIFPTPHELAHEVNLDVSHSDGLKLVDEGDPSPPDVLVLPSKLKHFIKMVHSTTAINPSFLNRGTYALLKVAEGGNASSVKQRLDCEIARLSK</sequence>
<comment type="function">
    <text evidence="6">Accessory subunit of the DNA polymerase alpha complex (also known as the alpha DNA polymerase-primase complex) which plays an essential role in the initiation of DNA synthesis.</text>
</comment>
<dbReference type="AlphaFoldDB" id="A0A9P6C7J2"/>
<reference evidence="9" key="1">
    <citation type="submission" date="2020-11" db="EMBL/GenBank/DDBJ databases">
        <authorList>
            <consortium name="DOE Joint Genome Institute"/>
            <person name="Ahrendt S."/>
            <person name="Riley R."/>
            <person name="Andreopoulos W."/>
            <person name="Labutti K."/>
            <person name="Pangilinan J."/>
            <person name="Ruiz-Duenas F.J."/>
            <person name="Barrasa J.M."/>
            <person name="Sanchez-Garcia M."/>
            <person name="Camarero S."/>
            <person name="Miyauchi S."/>
            <person name="Serrano A."/>
            <person name="Linde D."/>
            <person name="Babiker R."/>
            <person name="Drula E."/>
            <person name="Ayuso-Fernandez I."/>
            <person name="Pacheco R."/>
            <person name="Padilla G."/>
            <person name="Ferreira P."/>
            <person name="Barriuso J."/>
            <person name="Kellner H."/>
            <person name="Castanera R."/>
            <person name="Alfaro M."/>
            <person name="Ramirez L."/>
            <person name="Pisabarro A.G."/>
            <person name="Kuo A."/>
            <person name="Tritt A."/>
            <person name="Lipzen A."/>
            <person name="He G."/>
            <person name="Yan M."/>
            <person name="Ng V."/>
            <person name="Cullen D."/>
            <person name="Martin F."/>
            <person name="Rosso M.-N."/>
            <person name="Henrissat B."/>
            <person name="Hibbett D."/>
            <person name="Martinez A.T."/>
            <person name="Grigoriev I.V."/>
        </authorList>
    </citation>
    <scope>NUCLEOTIDE SEQUENCE</scope>
    <source>
        <strain evidence="9">MF-IS2</strain>
    </source>
</reference>
<evidence type="ECO:0000256" key="1">
    <source>
        <dbReference type="ARBA" id="ARBA00004123"/>
    </source>
</evidence>
<dbReference type="GO" id="GO:0005658">
    <property type="term" value="C:alpha DNA polymerase:primase complex"/>
    <property type="evidence" value="ECO:0007669"/>
    <property type="project" value="TreeGrafter"/>
</dbReference>
<dbReference type="InterPro" id="IPR016722">
    <property type="entry name" value="DNA_pol_alpha_bsu"/>
</dbReference>
<dbReference type="PIRSF" id="PIRSF018300">
    <property type="entry name" value="DNA_pol_alph_2"/>
    <property type="match status" value="1"/>
</dbReference>
<feature type="domain" description="DNA polymerase alpha subunit B OB" evidence="8">
    <location>
        <begin position="170"/>
        <end position="287"/>
    </location>
</feature>
<keyword evidence="4 6" id="KW-0235">DNA replication</keyword>
<proteinExistence type="inferred from homology"/>
<evidence type="ECO:0000256" key="5">
    <source>
        <dbReference type="ARBA" id="ARBA00023242"/>
    </source>
</evidence>
<comment type="similarity">
    <text evidence="2 6">Belongs to the DNA polymerase alpha subunit B family.</text>
</comment>
<keyword evidence="10" id="KW-1185">Reference proteome</keyword>